<dbReference type="InterPro" id="IPR001126">
    <property type="entry name" value="UmuC"/>
</dbReference>
<keyword evidence="3" id="KW-0548">Nucleotidyltransferase</keyword>
<dbReference type="Gene3D" id="3.30.70.270">
    <property type="match status" value="1"/>
</dbReference>
<protein>
    <submittedName>
        <fullName evidence="3">DNA polymerase IV</fullName>
        <ecNumber evidence="3">2.7.7.7</ecNumber>
    </submittedName>
</protein>
<evidence type="ECO:0000259" key="2">
    <source>
        <dbReference type="PROSITE" id="PS50173"/>
    </source>
</evidence>
<accession>A0ABW4ZZU6</accession>
<dbReference type="InterPro" id="IPR043502">
    <property type="entry name" value="DNA/RNA_pol_sf"/>
</dbReference>
<comment type="similarity">
    <text evidence="1">Belongs to the DNA polymerase type-Y family.</text>
</comment>
<dbReference type="SUPFAM" id="SSF56672">
    <property type="entry name" value="DNA/RNA polymerases"/>
    <property type="match status" value="1"/>
</dbReference>
<dbReference type="Gene3D" id="3.30.1490.100">
    <property type="entry name" value="DNA polymerase, Y-family, little finger domain"/>
    <property type="match status" value="1"/>
</dbReference>
<sequence length="417" mass="47742">MKLIYGLIDMQSFYASCEVAARPEYACHRREQDSLSDPPLVVAGDPERRSGIILAATPTAKAQGVENAMRLGEALGIANRLVVVKPRMQLYLETSARIQQVVQDMFPLYEQFSVDEAFFAFPYPSQLFTDPVAAAQELKGTIWDLFRIRCRIGLAPNKWLAKMTNKLAKKDPSGVVWWTEEDIETKLHPLSVFEMWGLKKRAQVLHDFFGARTIGDVAQIPLYDLQHKFGVWGIVIHRWSHGQDHSLINPDSYDAPHKGISHRTTLPRDFYKRDEVAVVIRELLDEVCRRTRDQGQKGRRIGLCLTYEKLKGGFSKAKTLTALTDQPKDLYPHLMWLFDRWWDKSGVRAVTVSLELLRHSNTLQLDLFEDLTKQRELTRTVDEIKTKFGETSIMRAASLKQAGQLLERSKKIGGHYM</sequence>
<dbReference type="RefSeq" id="WP_386047664.1">
    <property type="nucleotide sequence ID" value="NZ_JBHUIO010000009.1"/>
</dbReference>
<evidence type="ECO:0000313" key="4">
    <source>
        <dbReference type="Proteomes" id="UP001597343"/>
    </source>
</evidence>
<keyword evidence="3" id="KW-0808">Transferase</keyword>
<dbReference type="InterPro" id="IPR050116">
    <property type="entry name" value="DNA_polymerase-Y"/>
</dbReference>
<dbReference type="PANTHER" id="PTHR11076">
    <property type="entry name" value="DNA REPAIR POLYMERASE UMUC / TRANSFERASE FAMILY MEMBER"/>
    <property type="match status" value="1"/>
</dbReference>
<dbReference type="NCBIfam" id="NF002848">
    <property type="entry name" value="PRK03103.1"/>
    <property type="match status" value="1"/>
</dbReference>
<proteinExistence type="inferred from homology"/>
<evidence type="ECO:0000313" key="3">
    <source>
        <dbReference type="EMBL" id="MFD2171111.1"/>
    </source>
</evidence>
<dbReference type="PROSITE" id="PS50173">
    <property type="entry name" value="UMUC"/>
    <property type="match status" value="1"/>
</dbReference>
<dbReference type="InterPro" id="IPR017961">
    <property type="entry name" value="DNA_pol_Y-fam_little_finger"/>
</dbReference>
<dbReference type="Proteomes" id="UP001597343">
    <property type="component" value="Unassembled WGS sequence"/>
</dbReference>
<name>A0ABW4ZZU6_9BACL</name>
<feature type="domain" description="UmuC" evidence="2">
    <location>
        <begin position="5"/>
        <end position="199"/>
    </location>
</feature>
<dbReference type="Pfam" id="PF00817">
    <property type="entry name" value="IMS"/>
    <property type="match status" value="1"/>
</dbReference>
<dbReference type="Pfam" id="PF11799">
    <property type="entry name" value="IMS_C"/>
    <property type="match status" value="1"/>
</dbReference>
<evidence type="ECO:0000256" key="1">
    <source>
        <dbReference type="ARBA" id="ARBA00010945"/>
    </source>
</evidence>
<reference evidence="4" key="1">
    <citation type="journal article" date="2019" name="Int. J. Syst. Evol. Microbiol.">
        <title>The Global Catalogue of Microorganisms (GCM) 10K type strain sequencing project: providing services to taxonomists for standard genome sequencing and annotation.</title>
        <authorList>
            <consortium name="The Broad Institute Genomics Platform"/>
            <consortium name="The Broad Institute Genome Sequencing Center for Infectious Disease"/>
            <person name="Wu L."/>
            <person name="Ma J."/>
        </authorList>
    </citation>
    <scope>NUCLEOTIDE SEQUENCE [LARGE SCALE GENOMIC DNA]</scope>
    <source>
        <strain evidence="4">CGMCC 1.13574</strain>
    </source>
</reference>
<organism evidence="3 4">
    <name type="scientific">Tumebacillus lipolyticus</name>
    <dbReference type="NCBI Taxonomy" id="1280370"/>
    <lineage>
        <taxon>Bacteria</taxon>
        <taxon>Bacillati</taxon>
        <taxon>Bacillota</taxon>
        <taxon>Bacilli</taxon>
        <taxon>Bacillales</taxon>
        <taxon>Alicyclobacillaceae</taxon>
        <taxon>Tumebacillus</taxon>
    </lineage>
</organism>
<gene>
    <name evidence="3" type="ORF">ACFSOY_14180</name>
</gene>
<comment type="caution">
    <text evidence="3">The sequence shown here is derived from an EMBL/GenBank/DDBJ whole genome shotgun (WGS) entry which is preliminary data.</text>
</comment>
<dbReference type="PANTHER" id="PTHR11076:SF35">
    <property type="entry name" value="DNA REPAIR PROTEIN HOMOLOG YOBH"/>
    <property type="match status" value="1"/>
</dbReference>
<dbReference type="InterPro" id="IPR043128">
    <property type="entry name" value="Rev_trsase/Diguanyl_cyclase"/>
</dbReference>
<dbReference type="Gene3D" id="3.40.1170.60">
    <property type="match status" value="1"/>
</dbReference>
<dbReference type="InterPro" id="IPR036775">
    <property type="entry name" value="DNA_pol_Y-fam_lit_finger_sf"/>
</dbReference>
<dbReference type="SUPFAM" id="SSF100879">
    <property type="entry name" value="Lesion bypass DNA polymerase (Y-family), little finger domain"/>
    <property type="match status" value="1"/>
</dbReference>
<dbReference type="EC" id="2.7.7.7" evidence="3"/>
<dbReference type="GO" id="GO:0003887">
    <property type="term" value="F:DNA-directed DNA polymerase activity"/>
    <property type="evidence" value="ECO:0007669"/>
    <property type="project" value="UniProtKB-EC"/>
</dbReference>
<dbReference type="InterPro" id="IPR022880">
    <property type="entry name" value="DNApol_IV"/>
</dbReference>
<dbReference type="EMBL" id="JBHUIO010000009">
    <property type="protein sequence ID" value="MFD2171111.1"/>
    <property type="molecule type" value="Genomic_DNA"/>
</dbReference>
<dbReference type="CDD" id="cd03586">
    <property type="entry name" value="PolY_Pol_IV_kappa"/>
    <property type="match status" value="1"/>
</dbReference>
<keyword evidence="4" id="KW-1185">Reference proteome</keyword>